<dbReference type="PANTHER" id="PTHR34219">
    <property type="entry name" value="IRON-REGULATED INNER MEMBRANE PROTEIN-RELATED"/>
    <property type="match status" value="1"/>
</dbReference>
<keyword evidence="3" id="KW-1185">Reference proteome</keyword>
<feature type="transmembrane region" description="Helical" evidence="1">
    <location>
        <begin position="12"/>
        <end position="35"/>
    </location>
</feature>
<dbReference type="RefSeq" id="WP_394835706.1">
    <property type="nucleotide sequence ID" value="NZ_CP089929.1"/>
</dbReference>
<feature type="transmembrane region" description="Helical" evidence="1">
    <location>
        <begin position="378"/>
        <end position="400"/>
    </location>
</feature>
<keyword evidence="1" id="KW-0472">Membrane</keyword>
<evidence type="ECO:0000313" key="2">
    <source>
        <dbReference type="EMBL" id="WXB06056.1"/>
    </source>
</evidence>
<feature type="transmembrane region" description="Helical" evidence="1">
    <location>
        <begin position="440"/>
        <end position="457"/>
    </location>
</feature>
<feature type="transmembrane region" description="Helical" evidence="1">
    <location>
        <begin position="412"/>
        <end position="433"/>
    </location>
</feature>
<feature type="transmembrane region" description="Helical" evidence="1">
    <location>
        <begin position="141"/>
        <end position="167"/>
    </location>
</feature>
<evidence type="ECO:0000256" key="1">
    <source>
        <dbReference type="SAM" id="Phobius"/>
    </source>
</evidence>
<feature type="transmembrane region" description="Helical" evidence="1">
    <location>
        <begin position="463"/>
        <end position="484"/>
    </location>
</feature>
<name>A0ABZ2LA17_9BACT</name>
<feature type="transmembrane region" description="Helical" evidence="1">
    <location>
        <begin position="188"/>
        <end position="215"/>
    </location>
</feature>
<sequence>MKLSKHAFMAIWDVHAWLGVWAGLVLHVMCFTGAFCVFYEELGMWQDPALHAPHGDVRPLTELVRPMLDSGQLGRKRIDVYLPDEERSTVDVRYVPAAGGVRRMTHVNPRTGEVIPDRSRLASILLYVHFLYHDRWFPQGIFIAGVFGVAMGLGLVTGVVIHFRKIFRELHQFRAHKRSGIVWADAHKILAVFGLPFQSMAAFTGAMICFGPLLLKLFAGPVFHSDAKAADRALYGDLSGPAASSQRAAPIDLDQLVAKATDALPGLSPDVLRFVNYGDAEGTVGVFGKRADSPLGTSMVRLRLRDGAVVRVETPGANGPAQNIEQWIRSLHFVRYGGWTVRILYALCALAACLTILTGNWVWLLRRETREARASNRVLSRMTVAAGGGVCLATAVLFWANRCIPMHLPWRMTAESVAFFGTWGLALLGCLLASNARKSWVVLLVVSGALFASVPVFDVRHHLGGIDVALFVLGVGLLGAARLVHTVRASWST</sequence>
<gene>
    <name evidence="2" type="ORF">LVJ94_02095</name>
</gene>
<dbReference type="EMBL" id="CP089983">
    <property type="protein sequence ID" value="WXB06056.1"/>
    <property type="molecule type" value="Genomic_DNA"/>
</dbReference>
<dbReference type="Proteomes" id="UP001374803">
    <property type="component" value="Chromosome"/>
</dbReference>
<organism evidence="2 3">
    <name type="scientific">Pendulispora rubella</name>
    <dbReference type="NCBI Taxonomy" id="2741070"/>
    <lineage>
        <taxon>Bacteria</taxon>
        <taxon>Pseudomonadati</taxon>
        <taxon>Myxococcota</taxon>
        <taxon>Myxococcia</taxon>
        <taxon>Myxococcales</taxon>
        <taxon>Sorangiineae</taxon>
        <taxon>Pendulisporaceae</taxon>
        <taxon>Pendulispora</taxon>
    </lineage>
</organism>
<proteinExistence type="predicted"/>
<feature type="transmembrane region" description="Helical" evidence="1">
    <location>
        <begin position="343"/>
        <end position="366"/>
    </location>
</feature>
<reference evidence="2" key="1">
    <citation type="submission" date="2021-12" db="EMBL/GenBank/DDBJ databases">
        <title>Discovery of the Pendulisporaceae a myxobacterial family with distinct sporulation behavior and unique specialized metabolism.</title>
        <authorList>
            <person name="Garcia R."/>
            <person name="Popoff A."/>
            <person name="Bader C.D."/>
            <person name="Loehr J."/>
            <person name="Walesch S."/>
            <person name="Walt C."/>
            <person name="Boldt J."/>
            <person name="Bunk B."/>
            <person name="Haeckl F.J.F.P.J."/>
            <person name="Gunesch A.P."/>
            <person name="Birkelbach J."/>
            <person name="Nuebel U."/>
            <person name="Pietschmann T."/>
            <person name="Bach T."/>
            <person name="Mueller R."/>
        </authorList>
    </citation>
    <scope>NUCLEOTIDE SEQUENCE</scope>
    <source>
        <strain evidence="2">MSr11367</strain>
    </source>
</reference>
<keyword evidence="1" id="KW-0812">Transmembrane</keyword>
<protein>
    <submittedName>
        <fullName evidence="2">PepSY domain-containing protein</fullName>
    </submittedName>
</protein>
<dbReference type="PANTHER" id="PTHR34219:SF3">
    <property type="entry name" value="BLL7967 PROTEIN"/>
    <property type="match status" value="1"/>
</dbReference>
<accession>A0ABZ2LA17</accession>
<dbReference type="Pfam" id="PF03929">
    <property type="entry name" value="PepSY_TM"/>
    <property type="match status" value="1"/>
</dbReference>
<keyword evidence="1" id="KW-1133">Transmembrane helix</keyword>
<dbReference type="InterPro" id="IPR005625">
    <property type="entry name" value="PepSY-ass_TM"/>
</dbReference>
<evidence type="ECO:0000313" key="3">
    <source>
        <dbReference type="Proteomes" id="UP001374803"/>
    </source>
</evidence>